<evidence type="ECO:0000256" key="1">
    <source>
        <dbReference type="SAM" id="SignalP"/>
    </source>
</evidence>
<name>A0A1G8DKD4_ANETH</name>
<organism evidence="3 4">
    <name type="scientific">Aneurinibacillus thermoaerophilus</name>
    <dbReference type="NCBI Taxonomy" id="143495"/>
    <lineage>
        <taxon>Bacteria</taxon>
        <taxon>Bacillati</taxon>
        <taxon>Bacillota</taxon>
        <taxon>Bacilli</taxon>
        <taxon>Bacillales</taxon>
        <taxon>Paenibacillaceae</taxon>
        <taxon>Aneurinibacillus group</taxon>
        <taxon>Aneurinibacillus</taxon>
    </lineage>
</organism>
<sequence>MKKWGYGLAGAALALVIGAVSTGLAATPEPGSDADPVVTKSYVEKVKQEILNVVKSQPGKPASDTQTPAAAKLIVEKVPAGKTIIGYAGTEFIVRTGKVVAHTPPGEGYGLPDLTAGTNITQGEPVPANHHLLLPRDDGRGLKVVKGPADIMIRGEYVVR</sequence>
<protein>
    <submittedName>
        <fullName evidence="3">Uncharacterized protein</fullName>
    </submittedName>
</protein>
<dbReference type="RefSeq" id="WP_139184989.1">
    <property type="nucleotide sequence ID" value="NZ_CP080764.1"/>
</dbReference>
<reference evidence="3 4" key="1">
    <citation type="submission" date="2016-10" db="EMBL/GenBank/DDBJ databases">
        <authorList>
            <person name="de Groot N.N."/>
        </authorList>
    </citation>
    <scope>NUCLEOTIDE SEQUENCE [LARGE SCALE GENOMIC DNA]</scope>
    <source>
        <strain evidence="3 4">L 420-91</strain>
    </source>
</reference>
<evidence type="ECO:0000313" key="4">
    <source>
        <dbReference type="Proteomes" id="UP000198956"/>
    </source>
</evidence>
<dbReference type="EMBL" id="CP080764">
    <property type="protein sequence ID" value="QYY42527.1"/>
    <property type="molecule type" value="Genomic_DNA"/>
</dbReference>
<reference evidence="2 5" key="2">
    <citation type="submission" date="2021-08" db="EMBL/GenBank/DDBJ databases">
        <title>Complete genome sequence of the strain Aneurinibacillus thermoaerophilus CCM 8960.</title>
        <authorList>
            <person name="Musilova J."/>
            <person name="Kourilova X."/>
            <person name="Pernicova I."/>
            <person name="Bezdicek M."/>
            <person name="Lengerova M."/>
            <person name="Obruca S."/>
            <person name="Sedlar K."/>
        </authorList>
    </citation>
    <scope>NUCLEOTIDE SEQUENCE [LARGE SCALE GENOMIC DNA]</scope>
    <source>
        <strain evidence="2 5">CCM 8960</strain>
    </source>
</reference>
<dbReference type="OrthoDB" id="2381664at2"/>
<evidence type="ECO:0000313" key="5">
    <source>
        <dbReference type="Proteomes" id="UP000826616"/>
    </source>
</evidence>
<dbReference type="Proteomes" id="UP000826616">
    <property type="component" value="Chromosome"/>
</dbReference>
<evidence type="ECO:0000313" key="2">
    <source>
        <dbReference type="EMBL" id="QYY42527.1"/>
    </source>
</evidence>
<proteinExistence type="predicted"/>
<dbReference type="Proteomes" id="UP000198956">
    <property type="component" value="Unassembled WGS sequence"/>
</dbReference>
<evidence type="ECO:0000313" key="3">
    <source>
        <dbReference type="EMBL" id="SDH58134.1"/>
    </source>
</evidence>
<gene>
    <name evidence="2" type="ORF">K3F53_17085</name>
    <name evidence="3" type="ORF">SAMN04489735_103410</name>
</gene>
<dbReference type="EMBL" id="FNDE01000034">
    <property type="protein sequence ID" value="SDH58134.1"/>
    <property type="molecule type" value="Genomic_DNA"/>
</dbReference>
<dbReference type="AlphaFoldDB" id="A0A1G8DKD4"/>
<dbReference type="GeneID" id="97143097"/>
<keyword evidence="5" id="KW-1185">Reference proteome</keyword>
<feature type="signal peptide" evidence="1">
    <location>
        <begin position="1"/>
        <end position="25"/>
    </location>
</feature>
<accession>A0A1G8DKD4</accession>
<feature type="chain" id="PRO_5011683952" evidence="1">
    <location>
        <begin position="26"/>
        <end position="160"/>
    </location>
</feature>
<keyword evidence="1" id="KW-0732">Signal</keyword>